<dbReference type="AlphaFoldDB" id="A0A9X0D4V9"/>
<name>A0A9X0D4V9_9CNID</name>
<accession>A0A9X0D4V9</accession>
<feature type="compositionally biased region" description="Basic and acidic residues" evidence="1">
    <location>
        <begin position="75"/>
        <end position="94"/>
    </location>
</feature>
<dbReference type="EMBL" id="MU825874">
    <property type="protein sequence ID" value="KAJ7386970.1"/>
    <property type="molecule type" value="Genomic_DNA"/>
</dbReference>
<feature type="signal peptide" evidence="2">
    <location>
        <begin position="1"/>
        <end position="24"/>
    </location>
</feature>
<feature type="region of interest" description="Disordered" evidence="1">
    <location>
        <begin position="32"/>
        <end position="94"/>
    </location>
</feature>
<protein>
    <submittedName>
        <fullName evidence="3">Uncharacterized protein</fullName>
    </submittedName>
</protein>
<feature type="chain" id="PRO_5040973732" evidence="2">
    <location>
        <begin position="25"/>
        <end position="172"/>
    </location>
</feature>
<feature type="compositionally biased region" description="Basic and acidic residues" evidence="1">
    <location>
        <begin position="52"/>
        <end position="67"/>
    </location>
</feature>
<evidence type="ECO:0000256" key="2">
    <source>
        <dbReference type="SAM" id="SignalP"/>
    </source>
</evidence>
<evidence type="ECO:0000313" key="3">
    <source>
        <dbReference type="EMBL" id="KAJ7386970.1"/>
    </source>
</evidence>
<comment type="caution">
    <text evidence="3">The sequence shown here is derived from an EMBL/GenBank/DDBJ whole genome shotgun (WGS) entry which is preliminary data.</text>
</comment>
<evidence type="ECO:0000313" key="4">
    <source>
        <dbReference type="Proteomes" id="UP001163046"/>
    </source>
</evidence>
<keyword evidence="2" id="KW-0732">Signal</keyword>
<dbReference type="Proteomes" id="UP001163046">
    <property type="component" value="Unassembled WGS sequence"/>
</dbReference>
<gene>
    <name evidence="3" type="ORF">OS493_003932</name>
</gene>
<organism evidence="3 4">
    <name type="scientific">Desmophyllum pertusum</name>
    <dbReference type="NCBI Taxonomy" id="174260"/>
    <lineage>
        <taxon>Eukaryota</taxon>
        <taxon>Metazoa</taxon>
        <taxon>Cnidaria</taxon>
        <taxon>Anthozoa</taxon>
        <taxon>Hexacorallia</taxon>
        <taxon>Scleractinia</taxon>
        <taxon>Caryophylliina</taxon>
        <taxon>Caryophylliidae</taxon>
        <taxon>Desmophyllum</taxon>
    </lineage>
</organism>
<keyword evidence="4" id="KW-1185">Reference proteome</keyword>
<dbReference type="OrthoDB" id="10645573at2759"/>
<reference evidence="3" key="1">
    <citation type="submission" date="2023-01" db="EMBL/GenBank/DDBJ databases">
        <title>Genome assembly of the deep-sea coral Lophelia pertusa.</title>
        <authorList>
            <person name="Herrera S."/>
            <person name="Cordes E."/>
        </authorList>
    </citation>
    <scope>NUCLEOTIDE SEQUENCE</scope>
    <source>
        <strain evidence="3">USNM1676648</strain>
        <tissue evidence="3">Polyp</tissue>
    </source>
</reference>
<proteinExistence type="predicted"/>
<evidence type="ECO:0000256" key="1">
    <source>
        <dbReference type="SAM" id="MobiDB-lite"/>
    </source>
</evidence>
<sequence>MKALVLFQATYLLCSMFILVNVSSAPFENEIRTRGDDEEEEGLPPIMPAMSELKERELPEREENSVRDEEENRENEERELAEENEREYEKFERPLNEENAEEFIKRLERELAMESGKRESHPVNEYGRKRSLVTRNYTEGNFLKKMSEEKDARELVEESEMEIFNRKAGKRA</sequence>